<keyword evidence="4 8" id="KW-0812">Transmembrane</keyword>
<feature type="compositionally biased region" description="Basic and acidic residues" evidence="7">
    <location>
        <begin position="107"/>
        <end position="119"/>
    </location>
</feature>
<evidence type="ECO:0000256" key="1">
    <source>
        <dbReference type="ARBA" id="ARBA00004141"/>
    </source>
</evidence>
<dbReference type="SUPFAM" id="SSF103473">
    <property type="entry name" value="MFS general substrate transporter"/>
    <property type="match status" value="1"/>
</dbReference>
<evidence type="ECO:0000256" key="6">
    <source>
        <dbReference type="ARBA" id="ARBA00023136"/>
    </source>
</evidence>
<feature type="transmembrane region" description="Helical" evidence="8">
    <location>
        <begin position="385"/>
        <end position="404"/>
    </location>
</feature>
<dbReference type="InterPro" id="IPR036259">
    <property type="entry name" value="MFS_trans_sf"/>
</dbReference>
<keyword evidence="3" id="KW-0813">Transport</keyword>
<dbReference type="GO" id="GO:0016020">
    <property type="term" value="C:membrane"/>
    <property type="evidence" value="ECO:0007669"/>
    <property type="project" value="UniProtKB-SubCell"/>
</dbReference>
<comment type="caution">
    <text evidence="9">The sequence shown here is derived from an EMBL/GenBank/DDBJ whole genome shotgun (WGS) entry which is preliminary data.</text>
</comment>
<feature type="transmembrane region" description="Helical" evidence="8">
    <location>
        <begin position="205"/>
        <end position="223"/>
    </location>
</feature>
<keyword evidence="6 8" id="KW-0472">Membrane</keyword>
<evidence type="ECO:0000313" key="9">
    <source>
        <dbReference type="EMBL" id="DAZ96237.1"/>
    </source>
</evidence>
<evidence type="ECO:0000313" key="10">
    <source>
        <dbReference type="Proteomes" id="UP001146120"/>
    </source>
</evidence>
<dbReference type="AlphaFoldDB" id="A0AAV2YSP5"/>
<proteinExistence type="inferred from homology"/>
<evidence type="ECO:0000256" key="8">
    <source>
        <dbReference type="SAM" id="Phobius"/>
    </source>
</evidence>
<evidence type="ECO:0000256" key="4">
    <source>
        <dbReference type="ARBA" id="ARBA00022692"/>
    </source>
</evidence>
<reference evidence="9" key="2">
    <citation type="journal article" date="2023" name="Microbiol Resour">
        <title>Decontamination and Annotation of the Draft Genome Sequence of the Oomycete Lagenidium giganteum ARSEF 373.</title>
        <authorList>
            <person name="Morgan W.R."/>
            <person name="Tartar A."/>
        </authorList>
    </citation>
    <scope>NUCLEOTIDE SEQUENCE</scope>
    <source>
        <strain evidence="9">ARSEF 373</strain>
    </source>
</reference>
<feature type="transmembrane region" description="Helical" evidence="8">
    <location>
        <begin position="520"/>
        <end position="541"/>
    </location>
</feature>
<dbReference type="Gene3D" id="1.20.1250.20">
    <property type="entry name" value="MFS general substrate transporter like domains"/>
    <property type="match status" value="1"/>
</dbReference>
<gene>
    <name evidence="9" type="ORF">N0F65_012599</name>
</gene>
<dbReference type="CDD" id="cd17484">
    <property type="entry name" value="MFS_FBT"/>
    <property type="match status" value="1"/>
</dbReference>
<name>A0AAV2YSP5_9STRA</name>
<evidence type="ECO:0000256" key="3">
    <source>
        <dbReference type="ARBA" id="ARBA00022448"/>
    </source>
</evidence>
<feature type="transmembrane region" description="Helical" evidence="8">
    <location>
        <begin position="180"/>
        <end position="198"/>
    </location>
</feature>
<protein>
    <submittedName>
        <fullName evidence="9">Uncharacterized protein</fullName>
    </submittedName>
</protein>
<organism evidence="9 10">
    <name type="scientific">Lagenidium giganteum</name>
    <dbReference type="NCBI Taxonomy" id="4803"/>
    <lineage>
        <taxon>Eukaryota</taxon>
        <taxon>Sar</taxon>
        <taxon>Stramenopiles</taxon>
        <taxon>Oomycota</taxon>
        <taxon>Peronosporomycetes</taxon>
        <taxon>Pythiales</taxon>
        <taxon>Pythiaceae</taxon>
    </lineage>
</organism>
<feature type="transmembrane region" description="Helical" evidence="8">
    <location>
        <begin position="494"/>
        <end position="513"/>
    </location>
</feature>
<dbReference type="Proteomes" id="UP001146120">
    <property type="component" value="Unassembled WGS sequence"/>
</dbReference>
<sequence length="609" mass="66240">MMQEADGTPLARKRLPRLQVQDDGRALAGDHASASDDDTVSSSSSLTVEGVSFAGTSSSGTLGDSLRPRRTPPASANGAPVYAPVRSAGAHDQQKLLDKAATNGKSDGPHHPHGDDDSRASIVSDDSVDDDSKLSRYEQLRRWLKRINHTFSGLAINYFFKDELGLQPAESQTLTTLMMFPWGIKPVFGIISDSLPLLGYHRKSYMVLFSVVGCLAFLTLSIPKFISTPFWATTVLLMNNLSTAVIDVVIDARVVEMSRLDPRNGANDLQSVSWTMMSIGGVLGAFLSGPATEALGVRGVFFFAATGPFIILCFSLAMHENRSGMSSRMFVSSAKRQLRQLKGAITTPVIWKCALWVFVSGASSPGYSQVTFYYTTDVLKFTPEFLGLVGAFGYIFLLVGTLIYNTFFKDISFRRIFFIAQVALAVVSMLDVVLVTRFNLQMGIPDKAFVLGDAVIADVIGRLKTMPVLVLCAKLCPKGVEGTLFALLMSISNFSYSVSEFWGAIICSWLGIAKDQYDNLWIAIVLRSVLKIVPIAFLFLIPTTDPQEVVDKLDFESDNEGRDSEDSSTGVVREDHVVKSSPSDDLGVATPPPPQRSPAPVHDDTVVVV</sequence>
<dbReference type="EMBL" id="DAKRPA010000174">
    <property type="protein sequence ID" value="DAZ96237.1"/>
    <property type="molecule type" value="Genomic_DNA"/>
</dbReference>
<feature type="transmembrane region" description="Helical" evidence="8">
    <location>
        <begin position="416"/>
        <end position="435"/>
    </location>
</feature>
<feature type="compositionally biased region" description="Low complexity" evidence="7">
    <location>
        <begin position="55"/>
        <end position="65"/>
    </location>
</feature>
<evidence type="ECO:0000256" key="7">
    <source>
        <dbReference type="SAM" id="MobiDB-lite"/>
    </source>
</evidence>
<accession>A0AAV2YSP5</accession>
<dbReference type="InterPro" id="IPR004324">
    <property type="entry name" value="FBT"/>
</dbReference>
<feature type="region of interest" description="Disordered" evidence="7">
    <location>
        <begin position="555"/>
        <end position="609"/>
    </location>
</feature>
<feature type="transmembrane region" description="Helical" evidence="8">
    <location>
        <begin position="300"/>
        <end position="319"/>
    </location>
</feature>
<dbReference type="PANTHER" id="PTHR31585:SF6">
    <property type="entry name" value="FOLATE-BIOPTERIN TRANSPORTER 2-RELATED"/>
    <property type="match status" value="1"/>
</dbReference>
<keyword evidence="10" id="KW-1185">Reference proteome</keyword>
<dbReference type="InterPro" id="IPR039309">
    <property type="entry name" value="BT1"/>
</dbReference>
<evidence type="ECO:0000256" key="5">
    <source>
        <dbReference type="ARBA" id="ARBA00022989"/>
    </source>
</evidence>
<evidence type="ECO:0000256" key="2">
    <source>
        <dbReference type="ARBA" id="ARBA00007015"/>
    </source>
</evidence>
<reference evidence="9" key="1">
    <citation type="submission" date="2022-11" db="EMBL/GenBank/DDBJ databases">
        <authorList>
            <person name="Morgan W.R."/>
            <person name="Tartar A."/>
        </authorList>
    </citation>
    <scope>NUCLEOTIDE SEQUENCE</scope>
    <source>
        <strain evidence="9">ARSEF 373</strain>
    </source>
</reference>
<comment type="similarity">
    <text evidence="2">Belongs to the major facilitator superfamily. Folate-biopterin transporter (TC 2.A.71) family.</text>
</comment>
<comment type="subcellular location">
    <subcellularLocation>
        <location evidence="1">Membrane</location>
        <topology evidence="1">Multi-pass membrane protein</topology>
    </subcellularLocation>
</comment>
<dbReference type="NCBIfam" id="TIGR00788">
    <property type="entry name" value="fbt"/>
    <property type="match status" value="1"/>
</dbReference>
<dbReference type="Pfam" id="PF03092">
    <property type="entry name" value="BT1"/>
    <property type="match status" value="1"/>
</dbReference>
<dbReference type="PANTHER" id="PTHR31585">
    <property type="entry name" value="FOLATE-BIOPTERIN TRANSPORTER 1, CHLOROPLASTIC"/>
    <property type="match status" value="1"/>
</dbReference>
<feature type="compositionally biased region" description="Basic and acidic residues" evidence="7">
    <location>
        <begin position="555"/>
        <end position="565"/>
    </location>
</feature>
<keyword evidence="5 8" id="KW-1133">Transmembrane helix</keyword>
<feature type="region of interest" description="Disordered" evidence="7">
    <location>
        <begin position="1"/>
        <end position="129"/>
    </location>
</feature>